<dbReference type="AlphaFoldDB" id="A0A7G3G975"/>
<proteinExistence type="predicted"/>
<dbReference type="KEGG" id="ifl:C1H71_09255"/>
<keyword evidence="1" id="KW-0812">Transmembrane</keyword>
<organism evidence="2 3">
    <name type="scientific">Iodobacter fluviatilis</name>
    <dbReference type="NCBI Taxonomy" id="537"/>
    <lineage>
        <taxon>Bacteria</taxon>
        <taxon>Pseudomonadati</taxon>
        <taxon>Pseudomonadota</taxon>
        <taxon>Betaproteobacteria</taxon>
        <taxon>Neisseriales</taxon>
        <taxon>Chitinibacteraceae</taxon>
        <taxon>Iodobacter</taxon>
    </lineage>
</organism>
<protein>
    <submittedName>
        <fullName evidence="2">Uncharacterized protein</fullName>
    </submittedName>
</protein>
<dbReference type="EMBL" id="CP025781">
    <property type="protein sequence ID" value="QBC43714.1"/>
    <property type="molecule type" value="Genomic_DNA"/>
</dbReference>
<feature type="transmembrane region" description="Helical" evidence="1">
    <location>
        <begin position="41"/>
        <end position="58"/>
    </location>
</feature>
<keyword evidence="1" id="KW-0472">Membrane</keyword>
<evidence type="ECO:0000313" key="2">
    <source>
        <dbReference type="EMBL" id="QBC43714.1"/>
    </source>
</evidence>
<keyword evidence="3" id="KW-1185">Reference proteome</keyword>
<feature type="transmembrane region" description="Helical" evidence="1">
    <location>
        <begin position="15"/>
        <end position="34"/>
    </location>
</feature>
<gene>
    <name evidence="2" type="ORF">C1H71_09255</name>
</gene>
<accession>A0A7G3G975</accession>
<name>A0A7G3G975_9NEIS</name>
<evidence type="ECO:0000256" key="1">
    <source>
        <dbReference type="SAM" id="Phobius"/>
    </source>
</evidence>
<reference evidence="2 3" key="1">
    <citation type="submission" date="2018-01" db="EMBL/GenBank/DDBJ databases">
        <title>Genome sequence of Iodobacter sp. strain PCH194 isolated from Indian Trans-Himalaya.</title>
        <authorList>
            <person name="Kumar V."/>
            <person name="Thakur V."/>
            <person name="Kumar S."/>
            <person name="Singh D."/>
        </authorList>
    </citation>
    <scope>NUCLEOTIDE SEQUENCE [LARGE SCALE GENOMIC DNA]</scope>
    <source>
        <strain evidence="2 3">PCH194</strain>
    </source>
</reference>
<dbReference type="Proteomes" id="UP000515917">
    <property type="component" value="Chromosome"/>
</dbReference>
<sequence>METLWETSWKGCNEALQTSFLTTCIYSVITVYLASNHSLDWHSCLVFFSAMLIVNLLTQATKHLFPFTKQNLTPLC</sequence>
<keyword evidence="1" id="KW-1133">Transmembrane helix</keyword>
<evidence type="ECO:0000313" key="3">
    <source>
        <dbReference type="Proteomes" id="UP000515917"/>
    </source>
</evidence>